<dbReference type="InterPro" id="IPR008030">
    <property type="entry name" value="NmrA-like"/>
</dbReference>
<dbReference type="EMBL" id="JAKJXP020000128">
    <property type="protein sequence ID" value="KAK7743962.1"/>
    <property type="molecule type" value="Genomic_DNA"/>
</dbReference>
<dbReference type="PANTHER" id="PTHR47129:SF1">
    <property type="entry name" value="NMRA-LIKE DOMAIN-CONTAINING PROTEIN"/>
    <property type="match status" value="1"/>
</dbReference>
<accession>A0AAN9UA30</accession>
<dbReference type="Proteomes" id="UP001320420">
    <property type="component" value="Unassembled WGS sequence"/>
</dbReference>
<keyword evidence="3" id="KW-1185">Reference proteome</keyword>
<evidence type="ECO:0000313" key="3">
    <source>
        <dbReference type="Proteomes" id="UP001320420"/>
    </source>
</evidence>
<dbReference type="SUPFAM" id="SSF51735">
    <property type="entry name" value="NAD(P)-binding Rossmann-fold domains"/>
    <property type="match status" value="1"/>
</dbReference>
<dbReference type="InterPro" id="IPR052718">
    <property type="entry name" value="NmrA-type_oxidoreductase"/>
</dbReference>
<feature type="domain" description="NmrA-like" evidence="1">
    <location>
        <begin position="3"/>
        <end position="134"/>
    </location>
</feature>
<protein>
    <recommendedName>
        <fullName evidence="1">NmrA-like domain-containing protein</fullName>
    </recommendedName>
</protein>
<evidence type="ECO:0000313" key="2">
    <source>
        <dbReference type="EMBL" id="KAK7743962.1"/>
    </source>
</evidence>
<reference evidence="2 3" key="1">
    <citation type="submission" date="2024-02" db="EMBL/GenBank/DDBJ databases">
        <title>De novo assembly and annotation of 12 fungi associated with fruit tree decline syndrome in Ontario, Canada.</title>
        <authorList>
            <person name="Sulman M."/>
            <person name="Ellouze W."/>
            <person name="Ilyukhin E."/>
        </authorList>
    </citation>
    <scope>NUCLEOTIDE SEQUENCE [LARGE SCALE GENOMIC DNA]</scope>
    <source>
        <strain evidence="2 3">M11/M66-122</strain>
    </source>
</reference>
<organism evidence="2 3">
    <name type="scientific">Diatrype stigma</name>
    <dbReference type="NCBI Taxonomy" id="117547"/>
    <lineage>
        <taxon>Eukaryota</taxon>
        <taxon>Fungi</taxon>
        <taxon>Dikarya</taxon>
        <taxon>Ascomycota</taxon>
        <taxon>Pezizomycotina</taxon>
        <taxon>Sordariomycetes</taxon>
        <taxon>Xylariomycetidae</taxon>
        <taxon>Xylariales</taxon>
        <taxon>Diatrypaceae</taxon>
        <taxon>Diatrype</taxon>
    </lineage>
</organism>
<dbReference type="Gene3D" id="3.40.50.720">
    <property type="entry name" value="NAD(P)-binding Rossmann-like Domain"/>
    <property type="match status" value="1"/>
</dbReference>
<sequence>MPETIAILGASGKLGGATLAALLAHDLAPPATTTIVALTSSAPGSAKWASLASQGGREVQVQVRHASFEDPASLEAALQGVTTFFLVSTPDIALDFADPATGAPLGPGRDAHHRRAIDAAARAGVRRLVYSSLAFAFARDDDGAMGGRDQSRAGVMRAHLRTEAYLREIASGAPAFKEVVAIREGLYSESWPLYLGYFAGDGSDARSAVKLAGDGKVCWTAIADLGIASALVLVAPPGTYASSGSGAIHSFYLSTRPATARTVREVAALVAEARGREVRVEIVGRDEHVRHYVEDRGLEAPAVRWWASTYDALEAGECLVDDPTLEELLARVGVKPTPFEVTVRRMVKGGGSGNGKGESS</sequence>
<gene>
    <name evidence="2" type="ORF">SLS62_010424</name>
</gene>
<comment type="caution">
    <text evidence="2">The sequence shown here is derived from an EMBL/GenBank/DDBJ whole genome shotgun (WGS) entry which is preliminary data.</text>
</comment>
<name>A0AAN9UA30_9PEZI</name>
<dbReference type="Pfam" id="PF05368">
    <property type="entry name" value="NmrA"/>
    <property type="match status" value="1"/>
</dbReference>
<dbReference type="PANTHER" id="PTHR47129">
    <property type="entry name" value="QUINONE OXIDOREDUCTASE 2"/>
    <property type="match status" value="1"/>
</dbReference>
<dbReference type="InterPro" id="IPR036291">
    <property type="entry name" value="NAD(P)-bd_dom_sf"/>
</dbReference>
<proteinExistence type="predicted"/>
<dbReference type="AlphaFoldDB" id="A0AAN9UA30"/>
<dbReference type="Gene3D" id="3.90.25.10">
    <property type="entry name" value="UDP-galactose 4-epimerase, domain 1"/>
    <property type="match status" value="1"/>
</dbReference>
<evidence type="ECO:0000259" key="1">
    <source>
        <dbReference type="Pfam" id="PF05368"/>
    </source>
</evidence>